<dbReference type="FunFam" id="3.60.40.10:FF:000058">
    <property type="entry name" value="Stage II sporulation protein E"/>
    <property type="match status" value="1"/>
</dbReference>
<dbReference type="GO" id="GO:0016791">
    <property type="term" value="F:phosphatase activity"/>
    <property type="evidence" value="ECO:0007669"/>
    <property type="project" value="TreeGrafter"/>
</dbReference>
<keyword evidence="2" id="KW-0812">Transmembrane</keyword>
<evidence type="ECO:0000313" key="4">
    <source>
        <dbReference type="EMBL" id="OIJ62491.1"/>
    </source>
</evidence>
<dbReference type="SUPFAM" id="SSF81606">
    <property type="entry name" value="PP2C-like"/>
    <property type="match status" value="1"/>
</dbReference>
<dbReference type="AlphaFoldDB" id="A0A1J4NJL7"/>
<sequence>MTAARRKPPTEDFETIQAPGNLELVLGVVSVSIAVEALGALTGSEVWLLGLLVFLPAAASALCTVRQTWFVAGWTTFVVASVAVTRARHGEHWLDRSLLVLFTLCLGGASILACRRRLRREREMLGLRSAAAAMQRHILHPLPMVTDDVLVNGVYEPVQEDRLVGGDIYDVVASPWGTRVLIGDVQGKGLAAVGAAFAVIGAFREAAHREPTLTALVDALDAAVVRHNSYAEQTGDDERFVTALIVGVDLGAEAQLVNCGHVPPRLVTGETVTTPALDSGVPLGLGELSLAPTTVNWCSFPPGSTLLLTTDGLVEARAADGSFYPLDERLPHYLDRSPTELPRVLYGDVRAFADRRRDDIAILTVRRSPRL</sequence>
<feature type="transmembrane region" description="Helical" evidence="2">
    <location>
        <begin position="69"/>
        <end position="87"/>
    </location>
</feature>
<gene>
    <name evidence="4" type="ORF">WN71_039250</name>
</gene>
<dbReference type="EMBL" id="LAVA02000183">
    <property type="protein sequence ID" value="OIJ62491.1"/>
    <property type="molecule type" value="Genomic_DNA"/>
</dbReference>
<keyword evidence="2" id="KW-0472">Membrane</keyword>
<dbReference type="PANTHER" id="PTHR43156:SF2">
    <property type="entry name" value="STAGE II SPORULATION PROTEIN E"/>
    <property type="match status" value="1"/>
</dbReference>
<organism evidence="4 5">
    <name type="scientific">Streptomyces mangrovisoli</name>
    <dbReference type="NCBI Taxonomy" id="1428628"/>
    <lineage>
        <taxon>Bacteria</taxon>
        <taxon>Bacillati</taxon>
        <taxon>Actinomycetota</taxon>
        <taxon>Actinomycetes</taxon>
        <taxon>Kitasatosporales</taxon>
        <taxon>Streptomycetaceae</taxon>
        <taxon>Streptomyces</taxon>
    </lineage>
</organism>
<dbReference type="InterPro" id="IPR052016">
    <property type="entry name" value="Bact_Sigma-Reg"/>
</dbReference>
<proteinExistence type="predicted"/>
<evidence type="ECO:0000259" key="3">
    <source>
        <dbReference type="SMART" id="SM00331"/>
    </source>
</evidence>
<dbReference type="RefSeq" id="WP_046581640.1">
    <property type="nucleotide sequence ID" value="NZ_LAVA02000183.1"/>
</dbReference>
<dbReference type="STRING" id="1428628.WN71_039250"/>
<evidence type="ECO:0000256" key="1">
    <source>
        <dbReference type="ARBA" id="ARBA00022801"/>
    </source>
</evidence>
<evidence type="ECO:0000256" key="2">
    <source>
        <dbReference type="SAM" id="Phobius"/>
    </source>
</evidence>
<dbReference type="SMART" id="SM00331">
    <property type="entry name" value="PP2C_SIG"/>
    <property type="match status" value="1"/>
</dbReference>
<keyword evidence="5" id="KW-1185">Reference proteome</keyword>
<feature type="transmembrane region" description="Helical" evidence="2">
    <location>
        <begin position="21"/>
        <end position="40"/>
    </location>
</feature>
<comment type="caution">
    <text evidence="4">The sequence shown here is derived from an EMBL/GenBank/DDBJ whole genome shotgun (WGS) entry which is preliminary data.</text>
</comment>
<feature type="domain" description="PPM-type phosphatase" evidence="3">
    <location>
        <begin position="149"/>
        <end position="367"/>
    </location>
</feature>
<protein>
    <submittedName>
        <fullName evidence="4">Serine/threonine protein phosphatase</fullName>
    </submittedName>
</protein>
<dbReference type="Pfam" id="PF07228">
    <property type="entry name" value="SpoIIE"/>
    <property type="match status" value="1"/>
</dbReference>
<feature type="transmembrane region" description="Helical" evidence="2">
    <location>
        <begin position="46"/>
        <end position="62"/>
    </location>
</feature>
<dbReference type="PANTHER" id="PTHR43156">
    <property type="entry name" value="STAGE II SPORULATION PROTEIN E-RELATED"/>
    <property type="match status" value="1"/>
</dbReference>
<dbReference type="InterPro" id="IPR001932">
    <property type="entry name" value="PPM-type_phosphatase-like_dom"/>
</dbReference>
<dbReference type="Gene3D" id="3.60.40.10">
    <property type="entry name" value="PPM-type phosphatase domain"/>
    <property type="match status" value="1"/>
</dbReference>
<evidence type="ECO:0000313" key="5">
    <source>
        <dbReference type="Proteomes" id="UP000034196"/>
    </source>
</evidence>
<reference evidence="4" key="1">
    <citation type="submission" date="2016-10" db="EMBL/GenBank/DDBJ databases">
        <title>Genome sequence of Streptomyces mangrovisoli MUSC 149.</title>
        <authorList>
            <person name="Lee L.-H."/>
            <person name="Ser H.-L."/>
        </authorList>
    </citation>
    <scope>NUCLEOTIDE SEQUENCE [LARGE SCALE GENOMIC DNA]</scope>
    <source>
        <strain evidence="4">MUSC 149</strain>
    </source>
</reference>
<keyword evidence="1" id="KW-0378">Hydrolase</keyword>
<accession>A0A1J4NJL7</accession>
<dbReference type="InterPro" id="IPR036457">
    <property type="entry name" value="PPM-type-like_dom_sf"/>
</dbReference>
<feature type="transmembrane region" description="Helical" evidence="2">
    <location>
        <begin position="93"/>
        <end position="114"/>
    </location>
</feature>
<name>A0A1J4NJL7_9ACTN</name>
<dbReference type="OrthoDB" id="311904at2"/>
<keyword evidence="2" id="KW-1133">Transmembrane helix</keyword>
<dbReference type="Proteomes" id="UP000034196">
    <property type="component" value="Unassembled WGS sequence"/>
</dbReference>